<dbReference type="EMBL" id="MLJW01000004">
    <property type="protein sequence ID" value="OIR17612.1"/>
    <property type="molecule type" value="Genomic_DNA"/>
</dbReference>
<sequence length="136" mass="14396">MKSLSQRTSLLLGVVLSVGALTVFAKMSPVADIHASVVSKAAQSKNGVILVLTKRGPIAAQAAYLLLAQIKQNEGFSPLFMAVEDDKASDYMQALSLPDESLPAVIFFNKSGVELVRVVAAKSAMIKAVQVQNHAD</sequence>
<evidence type="ECO:0000313" key="1">
    <source>
        <dbReference type="EMBL" id="OIR17612.1"/>
    </source>
</evidence>
<gene>
    <name evidence="1" type="ORF">GALL_18300</name>
</gene>
<reference evidence="1" key="1">
    <citation type="submission" date="2016-10" db="EMBL/GenBank/DDBJ databases">
        <title>Sequence of Gallionella enrichment culture.</title>
        <authorList>
            <person name="Poehlein A."/>
            <person name="Muehling M."/>
            <person name="Daniel R."/>
        </authorList>
    </citation>
    <scope>NUCLEOTIDE SEQUENCE</scope>
</reference>
<organism evidence="1">
    <name type="scientific">mine drainage metagenome</name>
    <dbReference type="NCBI Taxonomy" id="410659"/>
    <lineage>
        <taxon>unclassified sequences</taxon>
        <taxon>metagenomes</taxon>
        <taxon>ecological metagenomes</taxon>
    </lineage>
</organism>
<name>A0A1J5TUZ8_9ZZZZ</name>
<accession>A0A1J5TUZ8</accession>
<dbReference type="AlphaFoldDB" id="A0A1J5TUZ8"/>
<proteinExistence type="predicted"/>
<comment type="caution">
    <text evidence="1">The sequence shown here is derived from an EMBL/GenBank/DDBJ whole genome shotgun (WGS) entry which is preliminary data.</text>
</comment>
<protein>
    <submittedName>
        <fullName evidence="1">Uncharacterized protein</fullName>
    </submittedName>
</protein>